<proteinExistence type="predicted"/>
<organism evidence="1 2">
    <name type="scientific">Armillaria novae-zelandiae</name>
    <dbReference type="NCBI Taxonomy" id="153914"/>
    <lineage>
        <taxon>Eukaryota</taxon>
        <taxon>Fungi</taxon>
        <taxon>Dikarya</taxon>
        <taxon>Basidiomycota</taxon>
        <taxon>Agaricomycotina</taxon>
        <taxon>Agaricomycetes</taxon>
        <taxon>Agaricomycetidae</taxon>
        <taxon>Agaricales</taxon>
        <taxon>Marasmiineae</taxon>
        <taxon>Physalacriaceae</taxon>
        <taxon>Armillaria</taxon>
    </lineage>
</organism>
<reference evidence="1" key="1">
    <citation type="submission" date="2023-06" db="EMBL/GenBank/DDBJ databases">
        <authorList>
            <consortium name="Lawrence Berkeley National Laboratory"/>
            <person name="Ahrendt S."/>
            <person name="Sahu N."/>
            <person name="Indic B."/>
            <person name="Wong-Bajracharya J."/>
            <person name="Merenyi Z."/>
            <person name="Ke H.-M."/>
            <person name="Monk M."/>
            <person name="Kocsube S."/>
            <person name="Drula E."/>
            <person name="Lipzen A."/>
            <person name="Balint B."/>
            <person name="Henrissat B."/>
            <person name="Andreopoulos B."/>
            <person name="Martin F.M."/>
            <person name="Harder C.B."/>
            <person name="Rigling D."/>
            <person name="Ford K.L."/>
            <person name="Foster G.D."/>
            <person name="Pangilinan J."/>
            <person name="Papanicolaou A."/>
            <person name="Barry K."/>
            <person name="LaButti K."/>
            <person name="Viragh M."/>
            <person name="Koriabine M."/>
            <person name="Yan M."/>
            <person name="Riley R."/>
            <person name="Champramary S."/>
            <person name="Plett K.L."/>
            <person name="Tsai I.J."/>
            <person name="Slot J."/>
            <person name="Sipos G."/>
            <person name="Plett J."/>
            <person name="Nagy L.G."/>
            <person name="Grigoriev I.V."/>
        </authorList>
    </citation>
    <scope>NUCLEOTIDE SEQUENCE</scope>
    <source>
        <strain evidence="1">ICMP 16352</strain>
    </source>
</reference>
<evidence type="ECO:0000313" key="1">
    <source>
        <dbReference type="EMBL" id="KAK0477077.1"/>
    </source>
</evidence>
<sequence length="348" mass="38576">MVGFSALRLSDSSLPDIHACDIGDITRMDVTSGRLMRRTRHIHSNSYENHLINHSFSFIRGFSSKPWRNEHETRLSLQFQLSGTISYPGCRIRTISAPRGPRVQVVSRIPDIPLRDVPFPLVTVLYSLSAQISGLSPVDCATGLSVYISQAKAYNAFDVLLEYQTPRKGLTMQMNNDDHGDQAAKAHVLLDLIKHMLTSSATTAKFSSWHYPFHDRSQRQGGSADNISSLHVQGHLDNLGQIDFLAFAPLVHNSAALGTCAVARGPPLENLSLPSANFKHDAPIERSHGSQPLRICQISWEFYKFSDENAADAFLNGPLWAVQRRTALAEDLGKTVLDLKVSEVSFDL</sequence>
<comment type="caution">
    <text evidence="1">The sequence shown here is derived from an EMBL/GenBank/DDBJ whole genome shotgun (WGS) entry which is preliminary data.</text>
</comment>
<dbReference type="EMBL" id="JAUEPR010000018">
    <property type="protein sequence ID" value="KAK0477077.1"/>
    <property type="molecule type" value="Genomic_DNA"/>
</dbReference>
<feature type="non-terminal residue" evidence="1">
    <location>
        <position position="348"/>
    </location>
</feature>
<accession>A0AA39P3U9</accession>
<dbReference type="AlphaFoldDB" id="A0AA39P3U9"/>
<dbReference type="Proteomes" id="UP001175227">
    <property type="component" value="Unassembled WGS sequence"/>
</dbReference>
<evidence type="ECO:0000313" key="2">
    <source>
        <dbReference type="Proteomes" id="UP001175227"/>
    </source>
</evidence>
<protein>
    <submittedName>
        <fullName evidence="1">Uncharacterized protein</fullName>
    </submittedName>
</protein>
<name>A0AA39P3U9_9AGAR</name>
<gene>
    <name evidence="1" type="ORF">IW261DRAFT_1594701</name>
</gene>
<keyword evidence="2" id="KW-1185">Reference proteome</keyword>